<keyword evidence="3" id="KW-0234">DNA repair</keyword>
<feature type="domain" description="HhH-GPD" evidence="4">
    <location>
        <begin position="48"/>
        <end position="199"/>
    </location>
</feature>
<dbReference type="EMBL" id="JTEO01000002">
    <property type="protein sequence ID" value="MCQ6961905.1"/>
    <property type="molecule type" value="Genomic_DNA"/>
</dbReference>
<keyword evidence="5" id="KW-0326">Glycosidase</keyword>
<dbReference type="GO" id="GO:0032131">
    <property type="term" value="F:alkylated DNA binding"/>
    <property type="evidence" value="ECO:0007669"/>
    <property type="project" value="TreeGrafter"/>
</dbReference>
<accession>A0AAE3H8E4</accession>
<dbReference type="InterPro" id="IPR051912">
    <property type="entry name" value="Alkylbase_DNA_Glycosylase/TA"/>
</dbReference>
<reference evidence="5 6" key="1">
    <citation type="journal article" date="2011" name="Appl. Environ. Microbiol.">
        <title>Methanogenic archaea isolated from Taiwan's Chelungpu fault.</title>
        <authorList>
            <person name="Wu S.Y."/>
            <person name="Lai M.C."/>
        </authorList>
    </citation>
    <scope>NUCLEOTIDE SEQUENCE [LARGE SCALE GENOMIC DNA]</scope>
    <source>
        <strain evidence="5 6">St545Mb</strain>
    </source>
</reference>
<name>A0AAE3H8E4_9EURY</name>
<dbReference type="GO" id="GO:0032993">
    <property type="term" value="C:protein-DNA complex"/>
    <property type="evidence" value="ECO:0007669"/>
    <property type="project" value="TreeGrafter"/>
</dbReference>
<dbReference type="InterPro" id="IPR003265">
    <property type="entry name" value="HhH-GPD_domain"/>
</dbReference>
<keyword evidence="5" id="KW-0378">Hydrolase</keyword>
<dbReference type="Gene3D" id="1.10.1670.40">
    <property type="match status" value="1"/>
</dbReference>
<comment type="similarity">
    <text evidence="1">Belongs to the alkylbase DNA glycosidase AlkA family.</text>
</comment>
<evidence type="ECO:0000256" key="2">
    <source>
        <dbReference type="ARBA" id="ARBA00022763"/>
    </source>
</evidence>
<dbReference type="SUPFAM" id="SSF48150">
    <property type="entry name" value="DNA-glycosylase"/>
    <property type="match status" value="1"/>
</dbReference>
<dbReference type="Gene3D" id="1.10.340.30">
    <property type="entry name" value="Hypothetical protein, domain 2"/>
    <property type="match status" value="1"/>
</dbReference>
<proteinExistence type="inferred from homology"/>
<dbReference type="GO" id="GO:0005737">
    <property type="term" value="C:cytoplasm"/>
    <property type="evidence" value="ECO:0007669"/>
    <property type="project" value="TreeGrafter"/>
</dbReference>
<dbReference type="Proteomes" id="UP001206983">
    <property type="component" value="Unassembled WGS sequence"/>
</dbReference>
<dbReference type="GO" id="GO:0008725">
    <property type="term" value="F:DNA-3-methyladenine glycosylase activity"/>
    <property type="evidence" value="ECO:0007669"/>
    <property type="project" value="TreeGrafter"/>
</dbReference>
<comment type="caution">
    <text evidence="5">The sequence shown here is derived from an EMBL/GenBank/DDBJ whole genome shotgun (WGS) entry which is preliminary data.</text>
</comment>
<dbReference type="GO" id="GO:0043916">
    <property type="term" value="F:DNA-7-methylguanine glycosylase activity"/>
    <property type="evidence" value="ECO:0007669"/>
    <property type="project" value="TreeGrafter"/>
</dbReference>
<evidence type="ECO:0000256" key="3">
    <source>
        <dbReference type="ARBA" id="ARBA00023204"/>
    </source>
</evidence>
<dbReference type="GO" id="GO:0006307">
    <property type="term" value="P:DNA alkylation repair"/>
    <property type="evidence" value="ECO:0007669"/>
    <property type="project" value="TreeGrafter"/>
</dbReference>
<dbReference type="SMART" id="SM00478">
    <property type="entry name" value="ENDO3c"/>
    <property type="match status" value="1"/>
</dbReference>
<evidence type="ECO:0000256" key="1">
    <source>
        <dbReference type="ARBA" id="ARBA00010817"/>
    </source>
</evidence>
<keyword evidence="6" id="KW-1185">Reference proteome</keyword>
<dbReference type="FunFam" id="1.10.340.30:FF:000004">
    <property type="entry name" value="DNA-3-methyladenine glycosylase II"/>
    <property type="match status" value="1"/>
</dbReference>
<dbReference type="PANTHER" id="PTHR43003:SF5">
    <property type="entry name" value="DNA-3-METHYLADENINE GLYCOSYLASE"/>
    <property type="match status" value="1"/>
</dbReference>
<dbReference type="Pfam" id="PF00730">
    <property type="entry name" value="HhH-GPD"/>
    <property type="match status" value="1"/>
</dbReference>
<dbReference type="PANTHER" id="PTHR43003">
    <property type="entry name" value="DNA-3-METHYLADENINE GLYCOSYLASE"/>
    <property type="match status" value="1"/>
</dbReference>
<evidence type="ECO:0000313" key="5">
    <source>
        <dbReference type="EMBL" id="MCQ6961905.1"/>
    </source>
</evidence>
<dbReference type="AlphaFoldDB" id="A0AAE3H8E4"/>
<dbReference type="GO" id="GO:0006285">
    <property type="term" value="P:base-excision repair, AP site formation"/>
    <property type="evidence" value="ECO:0007669"/>
    <property type="project" value="TreeGrafter"/>
</dbReference>
<evidence type="ECO:0000259" key="4">
    <source>
        <dbReference type="SMART" id="SM00478"/>
    </source>
</evidence>
<dbReference type="RefSeq" id="WP_256621630.1">
    <property type="nucleotide sequence ID" value="NZ_JTEO01000002.1"/>
</dbReference>
<sequence>MRVFRYGKKELDYLKKRDEALGAVIDRVGMLEFEVVPDLFAGLVKSIITQQISTKAASSIWRKMRGYFGDITPGIIHSASAEDIRKCGLSMRKALSIKEIARAVVNGELNLSELHELPDGEVIRRLSSMNGIGVWTAEMLLIFSMERTDVVSWTDYGIRQGMMRLYGLKTLTREQFEEHRERYSPYGSVASLYLWRLPPDV</sequence>
<gene>
    <name evidence="5" type="ORF">PV02_01595</name>
</gene>
<evidence type="ECO:0000313" key="6">
    <source>
        <dbReference type="Proteomes" id="UP001206983"/>
    </source>
</evidence>
<organism evidence="5 6">
    <name type="scientific">Methanolobus chelungpuianus</name>
    <dbReference type="NCBI Taxonomy" id="502115"/>
    <lineage>
        <taxon>Archaea</taxon>
        <taxon>Methanobacteriati</taxon>
        <taxon>Methanobacteriota</taxon>
        <taxon>Stenosarchaea group</taxon>
        <taxon>Methanomicrobia</taxon>
        <taxon>Methanosarcinales</taxon>
        <taxon>Methanosarcinaceae</taxon>
        <taxon>Methanolobus</taxon>
    </lineage>
</organism>
<dbReference type="CDD" id="cd00056">
    <property type="entry name" value="ENDO3c"/>
    <property type="match status" value="1"/>
</dbReference>
<protein>
    <submittedName>
        <fullName evidence="5">DNA-3-methyladenine glycosidase</fullName>
    </submittedName>
</protein>
<dbReference type="InterPro" id="IPR011257">
    <property type="entry name" value="DNA_glycosylase"/>
</dbReference>
<keyword evidence="2" id="KW-0227">DNA damage</keyword>